<proteinExistence type="predicted"/>
<evidence type="ECO:0000313" key="2">
    <source>
        <dbReference type="EMBL" id="KAK5956850.1"/>
    </source>
</evidence>
<accession>A0AAN8EVD5</accession>
<gene>
    <name evidence="2" type="ORF">OHC33_002339</name>
</gene>
<dbReference type="AlphaFoldDB" id="A0AAN8EVD5"/>
<evidence type="ECO:0000256" key="1">
    <source>
        <dbReference type="SAM" id="MobiDB-lite"/>
    </source>
</evidence>
<keyword evidence="3" id="KW-1185">Reference proteome</keyword>
<dbReference type="Proteomes" id="UP001316803">
    <property type="component" value="Unassembled WGS sequence"/>
</dbReference>
<comment type="caution">
    <text evidence="2">The sequence shown here is derived from an EMBL/GenBank/DDBJ whole genome shotgun (WGS) entry which is preliminary data.</text>
</comment>
<organism evidence="2 3">
    <name type="scientific">Knufia fluminis</name>
    <dbReference type="NCBI Taxonomy" id="191047"/>
    <lineage>
        <taxon>Eukaryota</taxon>
        <taxon>Fungi</taxon>
        <taxon>Dikarya</taxon>
        <taxon>Ascomycota</taxon>
        <taxon>Pezizomycotina</taxon>
        <taxon>Eurotiomycetes</taxon>
        <taxon>Chaetothyriomycetidae</taxon>
        <taxon>Chaetothyriales</taxon>
        <taxon>Trichomeriaceae</taxon>
        <taxon>Knufia</taxon>
    </lineage>
</organism>
<protein>
    <submittedName>
        <fullName evidence="2">Uncharacterized protein</fullName>
    </submittedName>
</protein>
<sequence length="384" mass="43267">MTTDRQCEYATAPKEEPAEETLPVPATQRRKDPDKDRGHIAKILHICNSPYKTQAEYQTFVHWQSRTESCMVMSRSFGDFNILGGALPQAAWSYDCLRHGLLSAASVTASIEKFSLGEFNERQAVIEAVKQSSLAISSIFNEKPPPEVTVLVAFVFWFMEAWMGSWDRAVMHLESAARMCEQSFPKGEVSEAVAWYVAVCDAGVPEALRTPEILQLVQNVDDVSDENFQIRLLWSIREAADGVALLQQARKKARQVRSEDSDQFDAILATHQAQMKFMSERWQQHAKLQLTVPEQDLPSPPKVPTYSKIMEMVDYFVNNDERYDSLVLAVYLKMIQRSLPLFAAGKNMEIRRDAALSIPIKIEPLEPGSQIHEIAPDMAVAAVS</sequence>
<dbReference type="EMBL" id="JAKLMC020000004">
    <property type="protein sequence ID" value="KAK5956850.1"/>
    <property type="molecule type" value="Genomic_DNA"/>
</dbReference>
<name>A0AAN8EVD5_9EURO</name>
<feature type="region of interest" description="Disordered" evidence="1">
    <location>
        <begin position="1"/>
        <end position="35"/>
    </location>
</feature>
<reference evidence="2 3" key="1">
    <citation type="submission" date="2022-12" db="EMBL/GenBank/DDBJ databases">
        <title>Genomic features and morphological characterization of a novel Knufia sp. strain isolated from spacecraft assembly facility.</title>
        <authorList>
            <person name="Teixeira M."/>
            <person name="Chander A.M."/>
            <person name="Stajich J.E."/>
            <person name="Venkateswaran K."/>
        </authorList>
    </citation>
    <scope>NUCLEOTIDE SEQUENCE [LARGE SCALE GENOMIC DNA]</scope>
    <source>
        <strain evidence="2 3">FJI-L2-BK-P2</strain>
    </source>
</reference>
<evidence type="ECO:0000313" key="3">
    <source>
        <dbReference type="Proteomes" id="UP001316803"/>
    </source>
</evidence>